<protein>
    <submittedName>
        <fullName evidence="1">Parkin coregulated protein</fullName>
    </submittedName>
</protein>
<dbReference type="AlphaFoldDB" id="A0A504Z4M4"/>
<gene>
    <name evidence="1" type="ORF">FGIG_03861</name>
</gene>
<dbReference type="OrthoDB" id="5954824at2759"/>
<accession>A0A504Z4M4</accession>
<evidence type="ECO:0000313" key="1">
    <source>
        <dbReference type="EMBL" id="TPP67685.1"/>
    </source>
</evidence>
<keyword evidence="2" id="KW-1185">Reference proteome</keyword>
<dbReference type="GO" id="GO:0030544">
    <property type="term" value="F:Hsp70 protein binding"/>
    <property type="evidence" value="ECO:0007669"/>
    <property type="project" value="TreeGrafter"/>
</dbReference>
<dbReference type="Pfam" id="PF10274">
    <property type="entry name" value="ParcG"/>
    <property type="match status" value="1"/>
</dbReference>
<organism evidence="1 2">
    <name type="scientific">Fasciola gigantica</name>
    <name type="common">Giant liver fluke</name>
    <dbReference type="NCBI Taxonomy" id="46835"/>
    <lineage>
        <taxon>Eukaryota</taxon>
        <taxon>Metazoa</taxon>
        <taxon>Spiralia</taxon>
        <taxon>Lophotrochozoa</taxon>
        <taxon>Platyhelminthes</taxon>
        <taxon>Trematoda</taxon>
        <taxon>Digenea</taxon>
        <taxon>Plagiorchiida</taxon>
        <taxon>Echinostomata</taxon>
        <taxon>Echinostomatoidea</taxon>
        <taxon>Fasciolidae</taxon>
        <taxon>Fasciola</taxon>
    </lineage>
</organism>
<dbReference type="InterPro" id="IPR016024">
    <property type="entry name" value="ARM-type_fold"/>
</dbReference>
<dbReference type="PANTHER" id="PTHR21207:SF2">
    <property type="entry name" value="PARKIN COREGULATED GENE PROTEIN"/>
    <property type="match status" value="1"/>
</dbReference>
<dbReference type="GO" id="GO:0051879">
    <property type="term" value="F:Hsp90 protein binding"/>
    <property type="evidence" value="ECO:0007669"/>
    <property type="project" value="TreeGrafter"/>
</dbReference>
<dbReference type="Proteomes" id="UP000316759">
    <property type="component" value="Unassembled WGS sequence"/>
</dbReference>
<proteinExistence type="predicted"/>
<dbReference type="EMBL" id="SUNJ01000405">
    <property type="protein sequence ID" value="TPP67685.1"/>
    <property type="molecule type" value="Genomic_DNA"/>
</dbReference>
<reference evidence="1 2" key="1">
    <citation type="submission" date="2019-04" db="EMBL/GenBank/DDBJ databases">
        <title>Annotation for the trematode Fasciola gigantica.</title>
        <authorList>
            <person name="Choi Y.-J."/>
        </authorList>
    </citation>
    <scope>NUCLEOTIDE SEQUENCE [LARGE SCALE GENOMIC DNA]</scope>
    <source>
        <strain evidence="1">Uganda_cow_1</strain>
    </source>
</reference>
<dbReference type="PANTHER" id="PTHR21207">
    <property type="entry name" value="PARKIN COREGULATED GENE PROTEIN PARK2 COREGULATED"/>
    <property type="match status" value="1"/>
</dbReference>
<name>A0A504Z4M4_FASGI</name>
<comment type="caution">
    <text evidence="1">The sequence shown here is derived from an EMBL/GenBank/DDBJ whole genome shotgun (WGS) entry which is preliminary data.</text>
</comment>
<evidence type="ECO:0000313" key="2">
    <source>
        <dbReference type="Proteomes" id="UP000316759"/>
    </source>
</evidence>
<sequence length="241" mass="27524">MPRRYPLLGTEDEQPIKAQRAFTTKAEQEIWDIGCPTKGRVTIPMGISAFRRNLHNGKYPFVPDHSSTISVPRLAWATEIQNLDYALLIPELVEGLTDKEASVNTVALTAITDLLKHGPVEKVIDSLPTFTIAAKKAMALNNVEISRRVVEVMKRFCKIQPGIGPDLAFYMRELLDPLNYYFEETRDQNDQIIYQEKLYGDIYDPMDEVIKLFLRVAGPEIDTAERNIKRAIPTYQINREI</sequence>
<dbReference type="STRING" id="46835.A0A504Z4M4"/>
<dbReference type="SUPFAM" id="SSF48371">
    <property type="entry name" value="ARM repeat"/>
    <property type="match status" value="1"/>
</dbReference>
<dbReference type="InterPro" id="IPR019399">
    <property type="entry name" value="Parkin_co-regulated_protein"/>
</dbReference>